<dbReference type="InterPro" id="IPR050278">
    <property type="entry name" value="Serine_Prot_S9B/DPPIV"/>
</dbReference>
<dbReference type="EMBL" id="UZAF01016313">
    <property type="protein sequence ID" value="VDO25458.1"/>
    <property type="molecule type" value="Genomic_DNA"/>
</dbReference>
<dbReference type="OrthoDB" id="16520at2759"/>
<dbReference type="WBParaSite" id="HPLM_0000528201-mRNA-1">
    <property type="protein sequence ID" value="HPLM_0000528201-mRNA-1"/>
    <property type="gene ID" value="HPLM_0000528201"/>
</dbReference>
<dbReference type="Gene3D" id="3.40.50.1820">
    <property type="entry name" value="alpha/beta hydrolase"/>
    <property type="match status" value="1"/>
</dbReference>
<accession>A0A0N4W5M5</accession>
<keyword evidence="3" id="KW-1185">Reference proteome</keyword>
<dbReference type="SUPFAM" id="SSF53474">
    <property type="entry name" value="alpha/beta-Hydrolases"/>
    <property type="match status" value="1"/>
</dbReference>
<dbReference type="AlphaFoldDB" id="A0A0N4W5M5"/>
<dbReference type="GO" id="GO:0006508">
    <property type="term" value="P:proteolysis"/>
    <property type="evidence" value="ECO:0007669"/>
    <property type="project" value="InterPro"/>
</dbReference>
<dbReference type="GO" id="GO:0008239">
    <property type="term" value="F:dipeptidyl-peptidase activity"/>
    <property type="evidence" value="ECO:0007669"/>
    <property type="project" value="TreeGrafter"/>
</dbReference>
<evidence type="ECO:0000313" key="4">
    <source>
        <dbReference type="WBParaSite" id="HPLM_0000528201-mRNA-1"/>
    </source>
</evidence>
<dbReference type="GO" id="GO:0008236">
    <property type="term" value="F:serine-type peptidase activity"/>
    <property type="evidence" value="ECO:0007669"/>
    <property type="project" value="InterPro"/>
</dbReference>
<dbReference type="Proteomes" id="UP000268014">
    <property type="component" value="Unassembled WGS sequence"/>
</dbReference>
<protein>
    <submittedName>
        <fullName evidence="4">Peptidase_S9 domain-containing protein</fullName>
    </submittedName>
</protein>
<evidence type="ECO:0000313" key="3">
    <source>
        <dbReference type="Proteomes" id="UP000268014"/>
    </source>
</evidence>
<reference evidence="2 3" key="2">
    <citation type="submission" date="2018-11" db="EMBL/GenBank/DDBJ databases">
        <authorList>
            <consortium name="Pathogen Informatics"/>
        </authorList>
    </citation>
    <scope>NUCLEOTIDE SEQUENCE [LARGE SCALE GENOMIC DNA]</scope>
    <source>
        <strain evidence="2 3">MHpl1</strain>
    </source>
</reference>
<dbReference type="STRING" id="6290.A0A0N4W5M5"/>
<gene>
    <name evidence="2" type="ORF">HPLM_LOCUS5274</name>
</gene>
<name>A0A0N4W5M5_HAEPC</name>
<proteinExistence type="predicted"/>
<evidence type="ECO:0000259" key="1">
    <source>
        <dbReference type="Pfam" id="PF00326"/>
    </source>
</evidence>
<sequence length="140" mass="15775">MLDGRGSSNRGTDFEFPIFGRLGQYEIEDQVEGLREVAQIMDGLLDLSRVVVQGWSYGGYMSLLALAKFPNVFRAAIAGGAVTDWKLYDTAYTERYLGYGSDRDPFYDESSVIKHVEKLPDQYSPFERLYLKELGIVPGV</sequence>
<organism evidence="4">
    <name type="scientific">Haemonchus placei</name>
    <name type="common">Barber's pole worm</name>
    <dbReference type="NCBI Taxonomy" id="6290"/>
    <lineage>
        <taxon>Eukaryota</taxon>
        <taxon>Metazoa</taxon>
        <taxon>Ecdysozoa</taxon>
        <taxon>Nematoda</taxon>
        <taxon>Chromadorea</taxon>
        <taxon>Rhabditida</taxon>
        <taxon>Rhabditina</taxon>
        <taxon>Rhabditomorpha</taxon>
        <taxon>Strongyloidea</taxon>
        <taxon>Trichostrongylidae</taxon>
        <taxon>Haemonchus</taxon>
    </lineage>
</organism>
<dbReference type="PANTHER" id="PTHR11731:SF193">
    <property type="entry name" value="DIPEPTIDYL PEPTIDASE 9"/>
    <property type="match status" value="1"/>
</dbReference>
<dbReference type="InterPro" id="IPR029058">
    <property type="entry name" value="AB_hydrolase_fold"/>
</dbReference>
<dbReference type="PANTHER" id="PTHR11731">
    <property type="entry name" value="PROTEASE FAMILY S9B,C DIPEPTIDYL-PEPTIDASE IV-RELATED"/>
    <property type="match status" value="1"/>
</dbReference>
<dbReference type="Pfam" id="PF00326">
    <property type="entry name" value="Peptidase_S9"/>
    <property type="match status" value="1"/>
</dbReference>
<dbReference type="InterPro" id="IPR001375">
    <property type="entry name" value="Peptidase_S9_cat"/>
</dbReference>
<evidence type="ECO:0000313" key="2">
    <source>
        <dbReference type="EMBL" id="VDO25458.1"/>
    </source>
</evidence>
<reference evidence="4" key="1">
    <citation type="submission" date="2017-02" db="UniProtKB">
        <authorList>
            <consortium name="WormBaseParasite"/>
        </authorList>
    </citation>
    <scope>IDENTIFICATION</scope>
</reference>
<feature type="domain" description="Peptidase S9 prolyl oligopeptidase catalytic" evidence="1">
    <location>
        <begin position="2"/>
        <end position="124"/>
    </location>
</feature>